<dbReference type="Pfam" id="PF00440">
    <property type="entry name" value="TetR_N"/>
    <property type="match status" value="1"/>
</dbReference>
<sequence>MPRANLTRPVVLSAAAELADRDGFDAISISELARHFGVKPASLYSHVRDRGAVIEGVHEIALDELADRVAAAIGGRSATDALIGFGEAHRRYAEQRPGCWTALQRPASPGTMASAAAQRMGAQLVAVIRGYELPEPEIVHAARLVGATINGFLTLERVGSFGNRDEDTEASWARALSALDVALSAWATHTVRPTEMEERA</sequence>
<dbReference type="InterPro" id="IPR025996">
    <property type="entry name" value="MT1864/Rv1816-like_C"/>
</dbReference>
<accession>A0A0X8E2Y0</accession>
<dbReference type="Gene3D" id="1.10.357.10">
    <property type="entry name" value="Tetracycline Repressor, domain 2"/>
    <property type="match status" value="1"/>
</dbReference>
<evidence type="ECO:0000256" key="4">
    <source>
        <dbReference type="PROSITE-ProRule" id="PRU00335"/>
    </source>
</evidence>
<keyword evidence="1" id="KW-0805">Transcription regulation</keyword>
<dbReference type="EMBL" id="CP014145">
    <property type="protein sequence ID" value="AMB59499.1"/>
    <property type="molecule type" value="Genomic_DNA"/>
</dbReference>
<dbReference type="InterPro" id="IPR009057">
    <property type="entry name" value="Homeodomain-like_sf"/>
</dbReference>
<reference evidence="6 7" key="1">
    <citation type="journal article" date="2016" name="J. Biotechnol.">
        <title>First complete genome sequence of a species in the genus Microterricola, an extremophilic cold active enzyme producing bacterial strain ERGS5:02 isolated from Sikkim Himalaya.</title>
        <authorList>
            <person name="Himanshu"/>
            <person name="Swarnkar M.K."/>
            <person name="Singh D."/>
            <person name="Kumar R."/>
        </authorList>
    </citation>
    <scope>NUCLEOTIDE SEQUENCE [LARGE SCALE GENOMIC DNA]</scope>
    <source>
        <strain evidence="6 7">ERGS5:02</strain>
    </source>
</reference>
<gene>
    <name evidence="6" type="ORF">AWU67_12225</name>
</gene>
<dbReference type="AlphaFoldDB" id="A0A0X8E2Y0"/>
<dbReference type="SUPFAM" id="SSF48498">
    <property type="entry name" value="Tetracyclin repressor-like, C-terminal domain"/>
    <property type="match status" value="1"/>
</dbReference>
<keyword evidence="2 4" id="KW-0238">DNA-binding</keyword>
<dbReference type="RefSeq" id="WP_067229424.1">
    <property type="nucleotide sequence ID" value="NZ_CP014145.1"/>
</dbReference>
<dbReference type="SUPFAM" id="SSF46689">
    <property type="entry name" value="Homeodomain-like"/>
    <property type="match status" value="1"/>
</dbReference>
<dbReference type="Proteomes" id="UP000058305">
    <property type="component" value="Chromosome"/>
</dbReference>
<evidence type="ECO:0000256" key="1">
    <source>
        <dbReference type="ARBA" id="ARBA00023015"/>
    </source>
</evidence>
<dbReference type="InterPro" id="IPR001647">
    <property type="entry name" value="HTH_TetR"/>
</dbReference>
<dbReference type="Pfam" id="PF13305">
    <property type="entry name" value="TetR_C_33"/>
    <property type="match status" value="1"/>
</dbReference>
<protein>
    <recommendedName>
        <fullName evidence="5">HTH tetR-type domain-containing protein</fullName>
    </recommendedName>
</protein>
<reference evidence="7" key="2">
    <citation type="submission" date="2016-01" db="EMBL/GenBank/DDBJ databases">
        <title>First complete genome sequence of a species in the genus Microterricola, an extremophilic cold active enzyme producing strain ERGS5:02 isolated from Sikkim Himalaya.</title>
        <authorList>
            <person name="Kumar R."/>
            <person name="Singh D."/>
            <person name="Swarnkar M.K."/>
        </authorList>
    </citation>
    <scope>NUCLEOTIDE SEQUENCE [LARGE SCALE GENOMIC DNA]</scope>
    <source>
        <strain evidence="7">ERGS5:02</strain>
    </source>
</reference>
<dbReference type="InterPro" id="IPR036271">
    <property type="entry name" value="Tet_transcr_reg_TetR-rel_C_sf"/>
</dbReference>
<dbReference type="GO" id="GO:0003677">
    <property type="term" value="F:DNA binding"/>
    <property type="evidence" value="ECO:0007669"/>
    <property type="project" value="UniProtKB-UniRule"/>
</dbReference>
<organism evidence="6 7">
    <name type="scientific">Microterricola viridarii</name>
    <dbReference type="NCBI Taxonomy" id="412690"/>
    <lineage>
        <taxon>Bacteria</taxon>
        <taxon>Bacillati</taxon>
        <taxon>Actinomycetota</taxon>
        <taxon>Actinomycetes</taxon>
        <taxon>Micrococcales</taxon>
        <taxon>Microbacteriaceae</taxon>
        <taxon>Microterricola</taxon>
    </lineage>
</organism>
<name>A0A0X8E2Y0_9MICO</name>
<proteinExistence type="predicted"/>
<dbReference type="OrthoDB" id="71867at2"/>
<feature type="domain" description="HTH tetR-type" evidence="5">
    <location>
        <begin position="5"/>
        <end position="65"/>
    </location>
</feature>
<evidence type="ECO:0000256" key="3">
    <source>
        <dbReference type="ARBA" id="ARBA00023163"/>
    </source>
</evidence>
<feature type="DNA-binding region" description="H-T-H motif" evidence="4">
    <location>
        <begin position="28"/>
        <end position="47"/>
    </location>
</feature>
<evidence type="ECO:0000313" key="7">
    <source>
        <dbReference type="Proteomes" id="UP000058305"/>
    </source>
</evidence>
<evidence type="ECO:0000256" key="2">
    <source>
        <dbReference type="ARBA" id="ARBA00023125"/>
    </source>
</evidence>
<keyword evidence="3" id="KW-0804">Transcription</keyword>
<evidence type="ECO:0000259" key="5">
    <source>
        <dbReference type="PROSITE" id="PS50977"/>
    </source>
</evidence>
<dbReference type="PROSITE" id="PS50977">
    <property type="entry name" value="HTH_TETR_2"/>
    <property type="match status" value="1"/>
</dbReference>
<dbReference type="Gene3D" id="1.10.10.60">
    <property type="entry name" value="Homeodomain-like"/>
    <property type="match status" value="1"/>
</dbReference>
<dbReference type="KEGG" id="mvd:AWU67_12225"/>
<keyword evidence="7" id="KW-1185">Reference proteome</keyword>
<evidence type="ECO:0000313" key="6">
    <source>
        <dbReference type="EMBL" id="AMB59499.1"/>
    </source>
</evidence>